<organism evidence="1 2">
    <name type="scientific">Sphaerobolus stellatus (strain SS14)</name>
    <dbReference type="NCBI Taxonomy" id="990650"/>
    <lineage>
        <taxon>Eukaryota</taxon>
        <taxon>Fungi</taxon>
        <taxon>Dikarya</taxon>
        <taxon>Basidiomycota</taxon>
        <taxon>Agaricomycotina</taxon>
        <taxon>Agaricomycetes</taxon>
        <taxon>Phallomycetidae</taxon>
        <taxon>Geastrales</taxon>
        <taxon>Sphaerobolaceae</taxon>
        <taxon>Sphaerobolus</taxon>
    </lineage>
</organism>
<reference evidence="1 2" key="1">
    <citation type="submission" date="2014-06" db="EMBL/GenBank/DDBJ databases">
        <title>Evolutionary Origins and Diversification of the Mycorrhizal Mutualists.</title>
        <authorList>
            <consortium name="DOE Joint Genome Institute"/>
            <consortium name="Mycorrhizal Genomics Consortium"/>
            <person name="Kohler A."/>
            <person name="Kuo A."/>
            <person name="Nagy L.G."/>
            <person name="Floudas D."/>
            <person name="Copeland A."/>
            <person name="Barry K.W."/>
            <person name="Cichocki N."/>
            <person name="Veneault-Fourrey C."/>
            <person name="LaButti K."/>
            <person name="Lindquist E.A."/>
            <person name="Lipzen A."/>
            <person name="Lundell T."/>
            <person name="Morin E."/>
            <person name="Murat C."/>
            <person name="Riley R."/>
            <person name="Ohm R."/>
            <person name="Sun H."/>
            <person name="Tunlid A."/>
            <person name="Henrissat B."/>
            <person name="Grigoriev I.V."/>
            <person name="Hibbett D.S."/>
            <person name="Martin F."/>
        </authorList>
    </citation>
    <scope>NUCLEOTIDE SEQUENCE [LARGE SCALE GENOMIC DNA]</scope>
    <source>
        <strain evidence="1 2">SS14</strain>
    </source>
</reference>
<dbReference type="AlphaFoldDB" id="A0A0C9UTC8"/>
<dbReference type="HOGENOM" id="CLU_2470520_0_0_1"/>
<dbReference type="EMBL" id="KN837302">
    <property type="protein sequence ID" value="KIJ28586.1"/>
    <property type="molecule type" value="Genomic_DNA"/>
</dbReference>
<keyword evidence="2" id="KW-1185">Reference proteome</keyword>
<sequence length="88" mass="10007">MELSSRGSEYSGCPSEHLRLPAIPLPWAYSTRKSSKSWQIPGKIQSTSTADDFNFTSRYACCPLGTRNELEEYFQLLPQEFKSTNPIE</sequence>
<name>A0A0C9UTC8_SPHS4</name>
<evidence type="ECO:0000313" key="1">
    <source>
        <dbReference type="EMBL" id="KIJ28586.1"/>
    </source>
</evidence>
<gene>
    <name evidence="1" type="ORF">M422DRAFT_270089</name>
</gene>
<dbReference type="Proteomes" id="UP000054279">
    <property type="component" value="Unassembled WGS sequence"/>
</dbReference>
<evidence type="ECO:0000313" key="2">
    <source>
        <dbReference type="Proteomes" id="UP000054279"/>
    </source>
</evidence>
<proteinExistence type="predicted"/>
<accession>A0A0C9UTC8</accession>
<protein>
    <submittedName>
        <fullName evidence="1">Uncharacterized protein</fullName>
    </submittedName>
</protein>